<comment type="caution">
    <text evidence="2">The sequence shown here is derived from an EMBL/GenBank/DDBJ whole genome shotgun (WGS) entry which is preliminary data.</text>
</comment>
<feature type="compositionally biased region" description="Polar residues" evidence="1">
    <location>
        <begin position="36"/>
        <end position="55"/>
    </location>
</feature>
<organism evidence="2 3">
    <name type="scientific">Enterococcus florum</name>
    <dbReference type="NCBI Taxonomy" id="2480627"/>
    <lineage>
        <taxon>Bacteria</taxon>
        <taxon>Bacillati</taxon>
        <taxon>Bacillota</taxon>
        <taxon>Bacilli</taxon>
        <taxon>Lactobacillales</taxon>
        <taxon>Enterococcaceae</taxon>
        <taxon>Enterococcus</taxon>
    </lineage>
</organism>
<evidence type="ECO:0000313" key="2">
    <source>
        <dbReference type="EMBL" id="GCF92520.1"/>
    </source>
</evidence>
<accession>A0A4P5P4G5</accession>
<evidence type="ECO:0008006" key="4">
    <source>
        <dbReference type="Google" id="ProtNLM"/>
    </source>
</evidence>
<gene>
    <name evidence="2" type="ORF">NRIC_04110</name>
</gene>
<protein>
    <recommendedName>
        <fullName evidence="4">Transposase</fullName>
    </recommendedName>
</protein>
<name>A0A4P5P4G5_9ENTE</name>
<dbReference type="EMBL" id="BJCC01000003">
    <property type="protein sequence ID" value="GCF92520.1"/>
    <property type="molecule type" value="Genomic_DNA"/>
</dbReference>
<sequence length="55" mass="6553">MKIIADLIRKTIDIIRNAYYNKSIERGEKYARRKNNSFNNRLHNSPSTLAQWNES</sequence>
<proteinExistence type="predicted"/>
<keyword evidence="3" id="KW-1185">Reference proteome</keyword>
<feature type="region of interest" description="Disordered" evidence="1">
    <location>
        <begin position="35"/>
        <end position="55"/>
    </location>
</feature>
<evidence type="ECO:0000256" key="1">
    <source>
        <dbReference type="SAM" id="MobiDB-lite"/>
    </source>
</evidence>
<reference evidence="3" key="1">
    <citation type="submission" date="2019-02" db="EMBL/GenBank/DDBJ databases">
        <title>Draft genome sequence of Enterococcus sp. Gos25-1.</title>
        <authorList>
            <person name="Tanaka N."/>
            <person name="Shiwa Y."/>
            <person name="Fujita N."/>
        </authorList>
    </citation>
    <scope>NUCLEOTIDE SEQUENCE [LARGE SCALE GENOMIC DNA]</scope>
    <source>
        <strain evidence="3">Gos25-1</strain>
    </source>
</reference>
<dbReference type="AlphaFoldDB" id="A0A4P5P4G5"/>
<dbReference type="Proteomes" id="UP000290567">
    <property type="component" value="Unassembled WGS sequence"/>
</dbReference>
<evidence type="ECO:0000313" key="3">
    <source>
        <dbReference type="Proteomes" id="UP000290567"/>
    </source>
</evidence>